<comment type="similarity">
    <text evidence="2">Belongs to the metallo-dependent hydrolases superfamily. Adenosine and AMP deaminases family.</text>
</comment>
<dbReference type="HOGENOM" id="CLU_039228_7_1_12"/>
<dbReference type="InterPro" id="IPR001365">
    <property type="entry name" value="A_deaminase_dom"/>
</dbReference>
<name>B0SK67_LEPBP</name>
<dbReference type="NCBIfam" id="TIGR01430">
    <property type="entry name" value="aden_deam"/>
    <property type="match status" value="1"/>
</dbReference>
<dbReference type="GO" id="GO:0016814">
    <property type="term" value="F:hydrolase activity, acting on carbon-nitrogen (but not peptide) bonds, in cyclic amidines"/>
    <property type="evidence" value="ECO:0007669"/>
    <property type="project" value="UniProtKB-ARBA"/>
</dbReference>
<proteinExistence type="inferred from homology"/>
<feature type="domain" description="Adenosine deaminase" evidence="6">
    <location>
        <begin position="126"/>
        <end position="436"/>
    </location>
</feature>
<evidence type="ECO:0000313" key="7">
    <source>
        <dbReference type="EMBL" id="ABZ96185.1"/>
    </source>
</evidence>
<comment type="cofactor">
    <cofactor evidence="1">
        <name>Zn(2+)</name>
        <dbReference type="ChEBI" id="CHEBI:29105"/>
    </cofactor>
</comment>
<keyword evidence="5" id="KW-0862">Zinc</keyword>
<protein>
    <submittedName>
        <fullName evidence="7">Adenosine deaminase</fullName>
        <ecNumber evidence="7">3.5.4.4</ecNumber>
    </submittedName>
</protein>
<dbReference type="Proteomes" id="UP000001847">
    <property type="component" value="Chromosome I"/>
</dbReference>
<evidence type="ECO:0000256" key="5">
    <source>
        <dbReference type="ARBA" id="ARBA00022833"/>
    </source>
</evidence>
<organism evidence="7 8">
    <name type="scientific">Leptospira biflexa serovar Patoc (strain Patoc 1 / ATCC 23582 / Paris)</name>
    <dbReference type="NCBI Taxonomy" id="456481"/>
    <lineage>
        <taxon>Bacteria</taxon>
        <taxon>Pseudomonadati</taxon>
        <taxon>Spirochaetota</taxon>
        <taxon>Spirochaetia</taxon>
        <taxon>Leptospirales</taxon>
        <taxon>Leptospiraceae</taxon>
        <taxon>Leptospira</taxon>
    </lineage>
</organism>
<dbReference type="AlphaFoldDB" id="B0SK67"/>
<dbReference type="GO" id="GO:0046872">
    <property type="term" value="F:metal ion binding"/>
    <property type="evidence" value="ECO:0007669"/>
    <property type="project" value="UniProtKB-KW"/>
</dbReference>
<dbReference type="Pfam" id="PF00962">
    <property type="entry name" value="A_deaminase"/>
    <property type="match status" value="1"/>
</dbReference>
<evidence type="ECO:0000256" key="1">
    <source>
        <dbReference type="ARBA" id="ARBA00001947"/>
    </source>
</evidence>
<evidence type="ECO:0000256" key="4">
    <source>
        <dbReference type="ARBA" id="ARBA00022801"/>
    </source>
</evidence>
<dbReference type="SUPFAM" id="SSF51556">
    <property type="entry name" value="Metallo-dependent hydrolases"/>
    <property type="match status" value="1"/>
</dbReference>
<dbReference type="PANTHER" id="PTHR43114">
    <property type="entry name" value="ADENINE DEAMINASE"/>
    <property type="match status" value="1"/>
</dbReference>
<evidence type="ECO:0000259" key="6">
    <source>
        <dbReference type="Pfam" id="PF00962"/>
    </source>
</evidence>
<dbReference type="EMBL" id="CP000786">
    <property type="protein sequence ID" value="ABZ96185.1"/>
    <property type="molecule type" value="Genomic_DNA"/>
</dbReference>
<dbReference type="KEGG" id="lbi:LEPBI_I0038"/>
<gene>
    <name evidence="7" type="primary">add2</name>
    <name evidence="7" type="ordered locus">LEPBI_I0038</name>
</gene>
<sequence length="463" mass="53284">MYALTKFSILSWNMEVPFSEILSRISVIDRDIAELNRLKSRLPADRPYSPTIQLTFDKQINTLLNERVSLMELPILHPPLWLLPKEGAEGLEQTTLLKERKSLLAGDLSVAHPNEQDVINFIREIPKTEVHLHLEACVNKETLKFLYKKNGIEVTDQEFEDKYNFKDLNGFIQVFFFVQGSVKEASDLGYFIDSLADYLRSNHIVYCEAFFAPSKFIQNGLDFDEMVEVMVNRIRQIEVKDGISIRLLVDVSRSFGPENAMNNLKRVLGLKQKEVIGIGLGGAELMGPAKDYAEVFKIARESGLRCVAHSGEDDGPWAIWDAVNLCKAERIGHGTSAIQDPELVRYMKENKIPIEICVTSNVFTGKYVRKEQNHPVRYYYDQGLMLCINTDDPDIFNVNLTYEYFKLYRFLDFSIDELIDLVRQGVLCTFHPEKETLWKSMEEKIDLIKLKYNLNSEKQVLSV</sequence>
<dbReference type="InterPro" id="IPR032466">
    <property type="entry name" value="Metal_Hydrolase"/>
</dbReference>
<evidence type="ECO:0000313" key="8">
    <source>
        <dbReference type="Proteomes" id="UP000001847"/>
    </source>
</evidence>
<evidence type="ECO:0000256" key="3">
    <source>
        <dbReference type="ARBA" id="ARBA00022723"/>
    </source>
</evidence>
<reference evidence="7 8" key="1">
    <citation type="journal article" date="2008" name="PLoS ONE">
        <title>Genome sequence of the saprophyte Leptospira biflexa provides insights into the evolution of Leptospira and the pathogenesis of leptospirosis.</title>
        <authorList>
            <person name="Picardeau M."/>
            <person name="Bulach D.M."/>
            <person name="Bouchier C."/>
            <person name="Zuerner R.L."/>
            <person name="Zidane N."/>
            <person name="Wilson P.J."/>
            <person name="Creno S."/>
            <person name="Kuczek E.S."/>
            <person name="Bommezzadri S."/>
            <person name="Davis J.C."/>
            <person name="McGrath A."/>
            <person name="Johnson M.J."/>
            <person name="Boursaux-Eude C."/>
            <person name="Seemann T."/>
            <person name="Rouy Z."/>
            <person name="Coppel R.L."/>
            <person name="Rood J.I."/>
            <person name="Lajus A."/>
            <person name="Davies J.K."/>
            <person name="Medigue C."/>
            <person name="Adler B."/>
        </authorList>
    </citation>
    <scope>NUCLEOTIDE SEQUENCE [LARGE SCALE GENOMIC DNA]</scope>
    <source>
        <strain evidence="8">Patoc 1 / ATCC 23582 / Paris</strain>
    </source>
</reference>
<keyword evidence="8" id="KW-1185">Reference proteome</keyword>
<evidence type="ECO:0000256" key="2">
    <source>
        <dbReference type="ARBA" id="ARBA00006676"/>
    </source>
</evidence>
<dbReference type="InterPro" id="IPR006330">
    <property type="entry name" value="Ado/ade_deaminase"/>
</dbReference>
<dbReference type="Gene3D" id="3.20.20.140">
    <property type="entry name" value="Metal-dependent hydrolases"/>
    <property type="match status" value="1"/>
</dbReference>
<dbReference type="STRING" id="456481.LEPBI_I0038"/>
<accession>B0SK67</accession>
<keyword evidence="3" id="KW-0479">Metal-binding</keyword>
<keyword evidence="4 7" id="KW-0378">Hydrolase</keyword>
<dbReference type="GO" id="GO:0019239">
    <property type="term" value="F:deaminase activity"/>
    <property type="evidence" value="ECO:0007669"/>
    <property type="project" value="InterPro"/>
</dbReference>
<dbReference type="EC" id="3.5.4.4" evidence="7"/>
<dbReference type="PANTHER" id="PTHR43114:SF6">
    <property type="entry name" value="ADENINE DEAMINASE"/>
    <property type="match status" value="1"/>
</dbReference>